<dbReference type="SUPFAM" id="SSF56645">
    <property type="entry name" value="Acyl-CoA dehydrogenase NM domain-like"/>
    <property type="match status" value="1"/>
</dbReference>
<name>W1N179_9GAMM</name>
<dbReference type="Gene3D" id="1.10.540.10">
    <property type="entry name" value="Acyl-CoA dehydrogenase/oxidase, N-terminal domain"/>
    <property type="match status" value="1"/>
</dbReference>
<sequence>MDISQMHSSADVKALARRTRAFVDSCIVPRESELAGPSEVAEACHNELMGRAREQGLWGLFHPGHLSSLQDYLVVAEQEGRSEYGPAIFGADLTLDAHMLSRHGNAEIHREFLTPLLRGEAVSAYAMSEPDSIGSVPATLTTRAAIGDGYLRLDGRKWFICRADRASFFTVVARTAQGDLADGLSMIVVPSGLPGFSVARELDVLGSFHGQAELVFNSVRVPSTHILGQPGTGLALMQERLQLGRLLRSAHWLGLAQRCFDLLCSRVASIRGKQACLSDKQLVRLRAFESYHAIVAARGLLRDTVRQFDASACNDIDVNVTKVAVSRALSLVVDSAIQIYGAEGLSHLTPLSSIYRAARAAHILDGTDDALISAVGRRLLEGELNHGSKDVGWSISTVPHGDMATRTPS</sequence>
<dbReference type="Pfam" id="PF02771">
    <property type="entry name" value="Acyl-CoA_dh_N"/>
    <property type="match status" value="1"/>
</dbReference>
<keyword evidence="5 7" id="KW-0274">FAD</keyword>
<dbReference type="SUPFAM" id="SSF47203">
    <property type="entry name" value="Acyl-CoA dehydrogenase C-terminal domain-like"/>
    <property type="match status" value="1"/>
</dbReference>
<reference evidence="11 12" key="1">
    <citation type="submission" date="2013-08" db="EMBL/GenBank/DDBJ databases">
        <title>draft genome of Halomonas huanghegensis, strain BJGMM-B45T.</title>
        <authorList>
            <person name="Miao C."/>
            <person name="Wan Y."/>
            <person name="Jin W."/>
        </authorList>
    </citation>
    <scope>NUCLEOTIDE SEQUENCE [LARGE SCALE GENOMIC DNA]</scope>
    <source>
        <strain evidence="11 12">BJGMM-B45</strain>
    </source>
</reference>
<dbReference type="InterPro" id="IPR050741">
    <property type="entry name" value="Acyl-CoA_dehydrogenase"/>
</dbReference>
<comment type="similarity">
    <text evidence="2 7">Belongs to the acyl-CoA dehydrogenase family.</text>
</comment>
<evidence type="ECO:0000256" key="6">
    <source>
        <dbReference type="ARBA" id="ARBA00023002"/>
    </source>
</evidence>
<dbReference type="OrthoDB" id="9770681at2"/>
<dbReference type="Proteomes" id="UP000019113">
    <property type="component" value="Unassembled WGS sequence"/>
</dbReference>
<evidence type="ECO:0000256" key="5">
    <source>
        <dbReference type="ARBA" id="ARBA00022827"/>
    </source>
</evidence>
<dbReference type="GO" id="GO:0003995">
    <property type="term" value="F:acyl-CoA dehydrogenase activity"/>
    <property type="evidence" value="ECO:0007669"/>
    <property type="project" value="TreeGrafter"/>
</dbReference>
<feature type="domain" description="Acyl-CoA dehydrogenase/oxidase C-terminal" evidence="8">
    <location>
        <begin position="231"/>
        <end position="380"/>
    </location>
</feature>
<dbReference type="InterPro" id="IPR013786">
    <property type="entry name" value="AcylCoA_DH/ox_N"/>
</dbReference>
<comment type="caution">
    <text evidence="11">The sequence shown here is derived from an EMBL/GenBank/DDBJ whole genome shotgun (WGS) entry which is preliminary data.</text>
</comment>
<protein>
    <recommendedName>
        <fullName evidence="13">Acyl-CoA dehydrogenase</fullName>
    </recommendedName>
</protein>
<dbReference type="AlphaFoldDB" id="W1N179"/>
<evidence type="ECO:0000259" key="9">
    <source>
        <dbReference type="Pfam" id="PF02770"/>
    </source>
</evidence>
<evidence type="ECO:0000259" key="10">
    <source>
        <dbReference type="Pfam" id="PF02771"/>
    </source>
</evidence>
<evidence type="ECO:0000313" key="11">
    <source>
        <dbReference type="EMBL" id="ERL49317.1"/>
    </source>
</evidence>
<dbReference type="EMBL" id="AVBC01000055">
    <property type="protein sequence ID" value="ERL49317.1"/>
    <property type="molecule type" value="Genomic_DNA"/>
</dbReference>
<evidence type="ECO:0000256" key="4">
    <source>
        <dbReference type="ARBA" id="ARBA00022630"/>
    </source>
</evidence>
<dbReference type="Gene3D" id="1.20.140.10">
    <property type="entry name" value="Butyryl-CoA Dehydrogenase, subunit A, domain 3"/>
    <property type="match status" value="1"/>
</dbReference>
<keyword evidence="12" id="KW-1185">Reference proteome</keyword>
<organism evidence="11 12">
    <name type="scientific">Halomonas huangheensis</name>
    <dbReference type="NCBI Taxonomy" id="1178482"/>
    <lineage>
        <taxon>Bacteria</taxon>
        <taxon>Pseudomonadati</taxon>
        <taxon>Pseudomonadota</taxon>
        <taxon>Gammaproteobacteria</taxon>
        <taxon>Oceanospirillales</taxon>
        <taxon>Halomonadaceae</taxon>
        <taxon>Halomonas</taxon>
    </lineage>
</organism>
<evidence type="ECO:0008006" key="13">
    <source>
        <dbReference type="Google" id="ProtNLM"/>
    </source>
</evidence>
<dbReference type="GO" id="GO:0050660">
    <property type="term" value="F:flavin adenine dinucleotide binding"/>
    <property type="evidence" value="ECO:0007669"/>
    <property type="project" value="InterPro"/>
</dbReference>
<dbReference type="CDD" id="cd00567">
    <property type="entry name" value="ACAD"/>
    <property type="match status" value="1"/>
</dbReference>
<feature type="domain" description="Acyl-CoA dehydrogenase/oxidase N-terminal" evidence="10">
    <location>
        <begin position="11"/>
        <end position="120"/>
    </location>
</feature>
<dbReference type="Gene3D" id="2.40.110.10">
    <property type="entry name" value="Butyryl-CoA Dehydrogenase, subunit A, domain 2"/>
    <property type="match status" value="1"/>
</dbReference>
<evidence type="ECO:0000256" key="2">
    <source>
        <dbReference type="ARBA" id="ARBA00009347"/>
    </source>
</evidence>
<keyword evidence="4 7" id="KW-0285">Flavoprotein</keyword>
<dbReference type="InterPro" id="IPR009100">
    <property type="entry name" value="AcylCoA_DH/oxidase_NM_dom_sf"/>
</dbReference>
<comment type="cofactor">
    <cofactor evidence="1 7">
        <name>FAD</name>
        <dbReference type="ChEBI" id="CHEBI:57692"/>
    </cofactor>
</comment>
<accession>W1N179</accession>
<dbReference type="InterPro" id="IPR009075">
    <property type="entry name" value="AcylCo_DH/oxidase_C"/>
</dbReference>
<proteinExistence type="inferred from homology"/>
<evidence type="ECO:0000256" key="1">
    <source>
        <dbReference type="ARBA" id="ARBA00001974"/>
    </source>
</evidence>
<dbReference type="PATRIC" id="fig|1178482.3.peg.4099"/>
<keyword evidence="6 7" id="KW-0560">Oxidoreductase</keyword>
<comment type="subunit">
    <text evidence="3">Homodimer.</text>
</comment>
<gene>
    <name evidence="11" type="ORF">BJB45_07540</name>
</gene>
<dbReference type="InterPro" id="IPR037069">
    <property type="entry name" value="AcylCoA_DH/ox_N_sf"/>
</dbReference>
<evidence type="ECO:0000313" key="12">
    <source>
        <dbReference type="Proteomes" id="UP000019113"/>
    </source>
</evidence>
<evidence type="ECO:0000256" key="7">
    <source>
        <dbReference type="RuleBase" id="RU362125"/>
    </source>
</evidence>
<dbReference type="RefSeq" id="WP_021821067.1">
    <property type="nucleotide sequence ID" value="NZ_AVBC01000055.1"/>
</dbReference>
<dbReference type="Pfam" id="PF02770">
    <property type="entry name" value="Acyl-CoA_dh_M"/>
    <property type="match status" value="1"/>
</dbReference>
<dbReference type="PANTHER" id="PTHR48083">
    <property type="entry name" value="MEDIUM-CHAIN SPECIFIC ACYL-COA DEHYDROGENASE, MITOCHONDRIAL-RELATED"/>
    <property type="match status" value="1"/>
</dbReference>
<dbReference type="GO" id="GO:0033539">
    <property type="term" value="P:fatty acid beta-oxidation using acyl-CoA dehydrogenase"/>
    <property type="evidence" value="ECO:0007669"/>
    <property type="project" value="TreeGrafter"/>
</dbReference>
<dbReference type="InterPro" id="IPR036250">
    <property type="entry name" value="AcylCo_DH-like_C"/>
</dbReference>
<dbReference type="InterPro" id="IPR046373">
    <property type="entry name" value="Acyl-CoA_Oxase/DH_mid-dom_sf"/>
</dbReference>
<dbReference type="InterPro" id="IPR006091">
    <property type="entry name" value="Acyl-CoA_Oxase/DH_mid-dom"/>
</dbReference>
<dbReference type="Pfam" id="PF00441">
    <property type="entry name" value="Acyl-CoA_dh_1"/>
    <property type="match status" value="1"/>
</dbReference>
<evidence type="ECO:0000256" key="3">
    <source>
        <dbReference type="ARBA" id="ARBA00011738"/>
    </source>
</evidence>
<dbReference type="eggNOG" id="COG1960">
    <property type="taxonomic scope" value="Bacteria"/>
</dbReference>
<dbReference type="GO" id="GO:0005737">
    <property type="term" value="C:cytoplasm"/>
    <property type="evidence" value="ECO:0007669"/>
    <property type="project" value="TreeGrafter"/>
</dbReference>
<dbReference type="PANTHER" id="PTHR48083:SF13">
    <property type="entry name" value="ACYL-COA DEHYDROGENASE FAMILY MEMBER 11"/>
    <property type="match status" value="1"/>
</dbReference>
<feature type="domain" description="Acyl-CoA oxidase/dehydrogenase middle" evidence="9">
    <location>
        <begin position="124"/>
        <end position="219"/>
    </location>
</feature>
<evidence type="ECO:0000259" key="8">
    <source>
        <dbReference type="Pfam" id="PF00441"/>
    </source>
</evidence>